<dbReference type="SFLD" id="SFLDS00003">
    <property type="entry name" value="Haloacid_Dehalogenase"/>
    <property type="match status" value="1"/>
</dbReference>
<dbReference type="GO" id="GO:0050308">
    <property type="term" value="F:sugar-phosphatase activity"/>
    <property type="evidence" value="ECO:0007669"/>
    <property type="project" value="TreeGrafter"/>
</dbReference>
<dbReference type="Proteomes" id="UP000289954">
    <property type="component" value="Unassembled WGS sequence"/>
</dbReference>
<sequence>MTLSPSSASAARDSGAPPALPAAVLWDMDGTLIDTEPHWIAAETELVEAHGGVWTHEDGAAMVGNPMAVAVVALQERGVTRSAEEIAAFLNGRVGAGVAAGVPWQPGAHELLLALRDAGVPMALVTSSFRVLAEPFARTVGLFDVVVAGDDVTRPKPDPEPYLTAARLLGVPVEECVAVEDSRSGVASAVASGARVVAVEVMQPIEARPGLSRVRSLVDVGLDDLARVAGGDVLDTLTTR</sequence>
<evidence type="ECO:0000313" key="2">
    <source>
        <dbReference type="Proteomes" id="UP000289954"/>
    </source>
</evidence>
<dbReference type="SUPFAM" id="SSF56784">
    <property type="entry name" value="HAD-like"/>
    <property type="match status" value="1"/>
</dbReference>
<keyword evidence="2" id="KW-1185">Reference proteome</keyword>
<dbReference type="SFLD" id="SFLDG01129">
    <property type="entry name" value="C1.5:_HAD__Beta-PGM__Phosphata"/>
    <property type="match status" value="1"/>
</dbReference>
<dbReference type="InterPro" id="IPR023214">
    <property type="entry name" value="HAD_sf"/>
</dbReference>
<dbReference type="AlphaFoldDB" id="A0A402DVE2"/>
<name>A0A402DVE2_9CELL</name>
<dbReference type="InterPro" id="IPR051806">
    <property type="entry name" value="HAD-like_SPP"/>
</dbReference>
<dbReference type="InterPro" id="IPR006439">
    <property type="entry name" value="HAD-SF_hydro_IA"/>
</dbReference>
<dbReference type="RefSeq" id="WP_246013508.1">
    <property type="nucleotide sequence ID" value="NZ_BIMR01000305.1"/>
</dbReference>
<dbReference type="CDD" id="cd07505">
    <property type="entry name" value="HAD_BPGM-like"/>
    <property type="match status" value="1"/>
</dbReference>
<dbReference type="Gene3D" id="3.40.50.1000">
    <property type="entry name" value="HAD superfamily/HAD-like"/>
    <property type="match status" value="1"/>
</dbReference>
<dbReference type="EMBL" id="BIMR01000305">
    <property type="protein sequence ID" value="GCE78094.1"/>
    <property type="molecule type" value="Genomic_DNA"/>
</dbReference>
<dbReference type="NCBIfam" id="TIGR01509">
    <property type="entry name" value="HAD-SF-IA-v3"/>
    <property type="match status" value="1"/>
</dbReference>
<evidence type="ECO:0000313" key="1">
    <source>
        <dbReference type="EMBL" id="GCE78094.1"/>
    </source>
</evidence>
<dbReference type="Pfam" id="PF00702">
    <property type="entry name" value="Hydrolase"/>
    <property type="match status" value="1"/>
</dbReference>
<dbReference type="InterPro" id="IPR036412">
    <property type="entry name" value="HAD-like_sf"/>
</dbReference>
<organism evidence="1 2">
    <name type="scientific">Cellulomonas biazotea</name>
    <dbReference type="NCBI Taxonomy" id="1709"/>
    <lineage>
        <taxon>Bacteria</taxon>
        <taxon>Bacillati</taxon>
        <taxon>Actinomycetota</taxon>
        <taxon>Actinomycetes</taxon>
        <taxon>Micrococcales</taxon>
        <taxon>Cellulomonadaceae</taxon>
        <taxon>Cellulomonas</taxon>
    </lineage>
</organism>
<protein>
    <submittedName>
        <fullName evidence="1">Phosphoglycolate phosphatase</fullName>
    </submittedName>
</protein>
<dbReference type="InterPro" id="IPR023198">
    <property type="entry name" value="PGP-like_dom2"/>
</dbReference>
<dbReference type="PANTHER" id="PTHR43481">
    <property type="entry name" value="FRUCTOSE-1-PHOSPHATE PHOSPHATASE"/>
    <property type="match status" value="1"/>
</dbReference>
<gene>
    <name evidence="1" type="ORF">CBZ_31500</name>
</gene>
<reference evidence="1 2" key="1">
    <citation type="submission" date="2019-01" db="EMBL/GenBank/DDBJ databases">
        <title>Draft genome sequence of Cellulomonas takizawaensis strain TKZ-21.</title>
        <authorList>
            <person name="Yamamura H."/>
            <person name="Hayashi T."/>
            <person name="Hamada M."/>
            <person name="Serisawa Y."/>
            <person name="Matsuyama K."/>
            <person name="Nakagawa Y."/>
            <person name="Otoguro M."/>
            <person name="Yanagida F."/>
            <person name="Hayakawa M."/>
        </authorList>
    </citation>
    <scope>NUCLEOTIDE SEQUENCE [LARGE SCALE GENOMIC DNA]</scope>
    <source>
        <strain evidence="1 2">NBRC12680</strain>
    </source>
</reference>
<dbReference type="PANTHER" id="PTHR43481:SF4">
    <property type="entry name" value="GLYCEROL-1-PHOSPHATE PHOSPHOHYDROLASE 1-RELATED"/>
    <property type="match status" value="1"/>
</dbReference>
<proteinExistence type="predicted"/>
<comment type="caution">
    <text evidence="1">The sequence shown here is derived from an EMBL/GenBank/DDBJ whole genome shotgun (WGS) entry which is preliminary data.</text>
</comment>
<accession>A0A402DVE2</accession>
<dbReference type="Gene3D" id="1.10.150.240">
    <property type="entry name" value="Putative phosphatase, domain 2"/>
    <property type="match status" value="1"/>
</dbReference>